<reference evidence="4 5" key="1">
    <citation type="submission" date="2014-08" db="EMBL/GenBank/DDBJ databases">
        <title>Porphyromonas canoris strain:OH2762 Genome sequencing.</title>
        <authorList>
            <person name="Wallis C."/>
            <person name="Deusch O."/>
            <person name="O'Flynn C."/>
            <person name="Davis I."/>
            <person name="Jospin G."/>
            <person name="Darling A.E."/>
            <person name="Coil D.A."/>
            <person name="Alexiev A."/>
            <person name="Horsfall A."/>
            <person name="Kirkwood N."/>
            <person name="Harris S."/>
            <person name="Eisen J.A."/>
        </authorList>
    </citation>
    <scope>NUCLEOTIDE SEQUENCE [LARGE SCALE GENOMIC DNA]</scope>
    <source>
        <strain evidence="5">COT-108 OH2762</strain>
    </source>
</reference>
<dbReference type="RefSeq" id="WP_036790966.1">
    <property type="nucleotide sequence ID" value="NZ_JQZV01000013.1"/>
</dbReference>
<feature type="domain" description="Glycosyltransferase 2-like" evidence="2">
    <location>
        <begin position="8"/>
        <end position="155"/>
    </location>
</feature>
<evidence type="ECO:0008006" key="6">
    <source>
        <dbReference type="Google" id="ProtNLM"/>
    </source>
</evidence>
<dbReference type="InterPro" id="IPR029044">
    <property type="entry name" value="Nucleotide-diphossugar_trans"/>
</dbReference>
<dbReference type="SUPFAM" id="SSF53448">
    <property type="entry name" value="Nucleotide-diphospho-sugar transferases"/>
    <property type="match status" value="1"/>
</dbReference>
<feature type="domain" description="Galactosyltransferase C-terminal" evidence="3">
    <location>
        <begin position="166"/>
        <end position="233"/>
    </location>
</feature>
<evidence type="ECO:0000259" key="3">
    <source>
        <dbReference type="Pfam" id="PF02709"/>
    </source>
</evidence>
<dbReference type="CDD" id="cd06420">
    <property type="entry name" value="GT2_Chondriotin_Pol_N"/>
    <property type="match status" value="1"/>
</dbReference>
<protein>
    <recommendedName>
        <fullName evidence="6">Glycosyl transferase family 2</fullName>
    </recommendedName>
</protein>
<dbReference type="InterPro" id="IPR050834">
    <property type="entry name" value="Glycosyltransf_2"/>
</dbReference>
<gene>
    <name evidence="4" type="ORF">HQ43_06060</name>
</gene>
<dbReference type="InterPro" id="IPR001173">
    <property type="entry name" value="Glyco_trans_2-like"/>
</dbReference>
<evidence type="ECO:0000259" key="2">
    <source>
        <dbReference type="Pfam" id="PF00535"/>
    </source>
</evidence>
<name>A0ABR4XJN2_9PORP</name>
<keyword evidence="1" id="KW-0808">Transferase</keyword>
<evidence type="ECO:0000256" key="1">
    <source>
        <dbReference type="ARBA" id="ARBA00022679"/>
    </source>
</evidence>
<sequence>MQPRSVAILLSTYNWHRALELVLEALFRQTRLPDEIIIADDGSGEETLQTINKMVEKAPKEVEIKHVWHEDLGFRKAMILNKAIAVIKSDYIIELDGDCIPERHFVSDHLNVAREGAYVAGSRVKLSQEASTIIQEKGLKKAPPRRYTSSANAWRIPFLQNLFAPYYKQKRISAVKGCNLAFWRKDIIAINGYDDSYIGWGHEDIDLVYRLTNIGIRRRFLKVGGVVFHLYHKEEDKSLDILNGEKASDVIKNKKIRATDGLDKYLPKAD</sequence>
<dbReference type="EMBL" id="JQZV01000013">
    <property type="protein sequence ID" value="KGN91664.1"/>
    <property type="molecule type" value="Genomic_DNA"/>
</dbReference>
<dbReference type="PANTHER" id="PTHR43685:SF3">
    <property type="entry name" value="SLR2126 PROTEIN"/>
    <property type="match status" value="1"/>
</dbReference>
<dbReference type="Pfam" id="PF00535">
    <property type="entry name" value="Glycos_transf_2"/>
    <property type="match status" value="1"/>
</dbReference>
<comment type="caution">
    <text evidence="4">The sequence shown here is derived from an EMBL/GenBank/DDBJ whole genome shotgun (WGS) entry which is preliminary data.</text>
</comment>
<dbReference type="Proteomes" id="UP000030101">
    <property type="component" value="Unassembled WGS sequence"/>
</dbReference>
<proteinExistence type="predicted"/>
<dbReference type="InterPro" id="IPR027791">
    <property type="entry name" value="Galactosyl_T_C"/>
</dbReference>
<evidence type="ECO:0000313" key="5">
    <source>
        <dbReference type="Proteomes" id="UP000030101"/>
    </source>
</evidence>
<organism evidence="4 5">
    <name type="scientific">Porphyromonas canoris</name>
    <dbReference type="NCBI Taxonomy" id="36875"/>
    <lineage>
        <taxon>Bacteria</taxon>
        <taxon>Pseudomonadati</taxon>
        <taxon>Bacteroidota</taxon>
        <taxon>Bacteroidia</taxon>
        <taxon>Bacteroidales</taxon>
        <taxon>Porphyromonadaceae</taxon>
        <taxon>Porphyromonas</taxon>
    </lineage>
</organism>
<accession>A0ABR4XJN2</accession>
<dbReference type="Pfam" id="PF02709">
    <property type="entry name" value="Glyco_transf_7C"/>
    <property type="match status" value="1"/>
</dbReference>
<dbReference type="PANTHER" id="PTHR43685">
    <property type="entry name" value="GLYCOSYLTRANSFERASE"/>
    <property type="match status" value="1"/>
</dbReference>
<dbReference type="Gene3D" id="3.90.550.10">
    <property type="entry name" value="Spore Coat Polysaccharide Biosynthesis Protein SpsA, Chain A"/>
    <property type="match status" value="1"/>
</dbReference>
<keyword evidence="5" id="KW-1185">Reference proteome</keyword>
<evidence type="ECO:0000313" key="4">
    <source>
        <dbReference type="EMBL" id="KGN91664.1"/>
    </source>
</evidence>